<evidence type="ECO:0000256" key="4">
    <source>
        <dbReference type="ARBA" id="ARBA00022692"/>
    </source>
</evidence>
<reference evidence="15" key="1">
    <citation type="journal article" date="2023" name="G3 (Bethesda)">
        <title>Whole genome assemblies of Zophobas morio and Tenebrio molitor.</title>
        <authorList>
            <person name="Kaur S."/>
            <person name="Stinson S.A."/>
            <person name="diCenzo G.C."/>
        </authorList>
    </citation>
    <scope>NUCLEOTIDE SEQUENCE</scope>
    <source>
        <strain evidence="15">QUZm001</strain>
    </source>
</reference>
<evidence type="ECO:0000256" key="6">
    <source>
        <dbReference type="ARBA" id="ARBA00022989"/>
    </source>
</evidence>
<proteinExistence type="inferred from homology"/>
<dbReference type="InterPro" id="IPR023395">
    <property type="entry name" value="MCP_dom_sf"/>
</dbReference>
<dbReference type="FunFam" id="1.50.40.10:FF:000011">
    <property type="entry name" value="Mitochondrial thiamine pyrophosphate carrier 1"/>
    <property type="match status" value="1"/>
</dbReference>
<evidence type="ECO:0000256" key="7">
    <source>
        <dbReference type="ARBA" id="ARBA00023128"/>
    </source>
</evidence>
<comment type="catalytic activity">
    <reaction evidence="12">
        <text>thiamine phosphate(out) + thiamine diphosphate(in) = thiamine phosphate(in) + thiamine diphosphate(out)</text>
        <dbReference type="Rhea" id="RHEA:73383"/>
        <dbReference type="ChEBI" id="CHEBI:37575"/>
        <dbReference type="ChEBI" id="CHEBI:58937"/>
    </reaction>
</comment>
<dbReference type="PROSITE" id="PS50920">
    <property type="entry name" value="SOLCAR"/>
    <property type="match status" value="3"/>
</dbReference>
<evidence type="ECO:0000256" key="10">
    <source>
        <dbReference type="ARBA" id="ARBA00040836"/>
    </source>
</evidence>
<keyword evidence="5" id="KW-0677">Repeat</keyword>
<evidence type="ECO:0000256" key="1">
    <source>
        <dbReference type="ARBA" id="ARBA00004225"/>
    </source>
</evidence>
<keyword evidence="7" id="KW-0496">Mitochondrion</keyword>
<feature type="repeat" description="Solcar" evidence="13">
    <location>
        <begin position="12"/>
        <end position="104"/>
    </location>
</feature>
<comment type="caution">
    <text evidence="15">The sequence shown here is derived from an EMBL/GenBank/DDBJ whole genome shotgun (WGS) entry which is preliminary data.</text>
</comment>
<dbReference type="AlphaFoldDB" id="A0AA38IYI2"/>
<keyword evidence="3 14" id="KW-0813">Transport</keyword>
<dbReference type="Gene3D" id="1.50.40.10">
    <property type="entry name" value="Mitochondrial carrier domain"/>
    <property type="match status" value="1"/>
</dbReference>
<dbReference type="GO" id="GO:0090422">
    <property type="term" value="F:thiamine pyrophosphate transmembrane transporter activity"/>
    <property type="evidence" value="ECO:0007669"/>
    <property type="project" value="UniProtKB-ARBA"/>
</dbReference>
<dbReference type="GO" id="GO:0031966">
    <property type="term" value="C:mitochondrial membrane"/>
    <property type="evidence" value="ECO:0007669"/>
    <property type="project" value="UniProtKB-SubCell"/>
</dbReference>
<sequence>MVGYSKYRQRKLTQLDYLIAGAGSGVITRMITQPLDVLKIRFQLQVEPILRSSSSKYHSVFHATKLIIQEEGVKALWKGHIPAQFLSVSYGTVQFWSFEVLTEKAATFDLSPSFYPVINFTCGAVAGCTATAASFPFDVVRTRLVAQSEHQKVYSSVTQAFTTIVRNEGFFALYRGMLPTFFQIAPHGGVQFMCYRLFNNFYKYLTDTTDTTFVSSFLSGSFAGFCGKTAVYPLDLAKKRMQIQGFEHGRSSFGAFFKCSGLYDCLMKIYEVEGFSGLFKGLSPSILKAVFTTALYFSTYETICKLLASQREDD</sequence>
<evidence type="ECO:0000256" key="8">
    <source>
        <dbReference type="ARBA" id="ARBA00023136"/>
    </source>
</evidence>
<dbReference type="Proteomes" id="UP001168821">
    <property type="component" value="Unassembled WGS sequence"/>
</dbReference>
<dbReference type="InterPro" id="IPR018108">
    <property type="entry name" value="MCP_transmembrane"/>
</dbReference>
<feature type="repeat" description="Solcar" evidence="13">
    <location>
        <begin position="114"/>
        <end position="201"/>
    </location>
</feature>
<feature type="repeat" description="Solcar" evidence="13">
    <location>
        <begin position="211"/>
        <end position="306"/>
    </location>
</feature>
<evidence type="ECO:0000256" key="3">
    <source>
        <dbReference type="ARBA" id="ARBA00022448"/>
    </source>
</evidence>
<dbReference type="Pfam" id="PF00153">
    <property type="entry name" value="Mito_carr"/>
    <property type="match status" value="3"/>
</dbReference>
<evidence type="ECO:0000313" key="15">
    <source>
        <dbReference type="EMBL" id="KAJ3662637.1"/>
    </source>
</evidence>
<keyword evidence="4 13" id="KW-0812">Transmembrane</keyword>
<accession>A0AA38IYI2</accession>
<evidence type="ECO:0000256" key="5">
    <source>
        <dbReference type="ARBA" id="ARBA00022737"/>
    </source>
</evidence>
<dbReference type="InterPro" id="IPR002067">
    <property type="entry name" value="MCP"/>
</dbReference>
<name>A0AA38IYI2_9CUCU</name>
<evidence type="ECO:0000313" key="16">
    <source>
        <dbReference type="Proteomes" id="UP001168821"/>
    </source>
</evidence>
<comment type="similarity">
    <text evidence="2 14">Belongs to the mitochondrial carrier (TC 2.A.29) family.</text>
</comment>
<evidence type="ECO:0000256" key="14">
    <source>
        <dbReference type="RuleBase" id="RU000488"/>
    </source>
</evidence>
<evidence type="ECO:0000256" key="12">
    <source>
        <dbReference type="ARBA" id="ARBA00050799"/>
    </source>
</evidence>
<evidence type="ECO:0000256" key="13">
    <source>
        <dbReference type="PROSITE-ProRule" id="PRU00282"/>
    </source>
</evidence>
<dbReference type="EMBL" id="JALNTZ010000002">
    <property type="protein sequence ID" value="KAJ3662637.1"/>
    <property type="molecule type" value="Genomic_DNA"/>
</dbReference>
<dbReference type="PANTHER" id="PTHR24089">
    <property type="entry name" value="SOLUTE CARRIER FAMILY 25"/>
    <property type="match status" value="1"/>
</dbReference>
<dbReference type="PRINTS" id="PR00926">
    <property type="entry name" value="MITOCARRIER"/>
</dbReference>
<gene>
    <name evidence="15" type="ORF">Zmor_006976</name>
</gene>
<keyword evidence="6" id="KW-1133">Transmembrane helix</keyword>
<evidence type="ECO:0000256" key="9">
    <source>
        <dbReference type="ARBA" id="ARBA00037549"/>
    </source>
</evidence>
<evidence type="ECO:0000256" key="11">
    <source>
        <dbReference type="ARBA" id="ARBA00041879"/>
    </source>
</evidence>
<keyword evidence="8 13" id="KW-0472">Membrane</keyword>
<protein>
    <recommendedName>
        <fullName evidence="10">Mitochondrial thiamine pyrophosphate carrier</fullName>
    </recommendedName>
    <alternativeName>
        <fullName evidence="11">Solute carrier family 25 member 19</fullName>
    </alternativeName>
</protein>
<organism evidence="15 16">
    <name type="scientific">Zophobas morio</name>
    <dbReference type="NCBI Taxonomy" id="2755281"/>
    <lineage>
        <taxon>Eukaryota</taxon>
        <taxon>Metazoa</taxon>
        <taxon>Ecdysozoa</taxon>
        <taxon>Arthropoda</taxon>
        <taxon>Hexapoda</taxon>
        <taxon>Insecta</taxon>
        <taxon>Pterygota</taxon>
        <taxon>Neoptera</taxon>
        <taxon>Endopterygota</taxon>
        <taxon>Coleoptera</taxon>
        <taxon>Polyphaga</taxon>
        <taxon>Cucujiformia</taxon>
        <taxon>Tenebrionidae</taxon>
        <taxon>Zophobas</taxon>
    </lineage>
</organism>
<evidence type="ECO:0000256" key="2">
    <source>
        <dbReference type="ARBA" id="ARBA00006375"/>
    </source>
</evidence>
<comment type="function">
    <text evidence="9">Mitochondrial transporter mediating uptake of thiamine diphosphate into mitochondria. It is not clear if the antiporter activity is affected by the membrane potential or by the proton electrochemical gradient.</text>
</comment>
<dbReference type="SUPFAM" id="SSF103506">
    <property type="entry name" value="Mitochondrial carrier"/>
    <property type="match status" value="1"/>
</dbReference>
<keyword evidence="16" id="KW-1185">Reference proteome</keyword>
<comment type="subcellular location">
    <subcellularLocation>
        <location evidence="1">Mitochondrion membrane</location>
        <topology evidence="1">Multi-pass membrane protein</topology>
    </subcellularLocation>
</comment>